<keyword evidence="2" id="KW-1185">Reference proteome</keyword>
<reference evidence="1 2" key="1">
    <citation type="journal article" date="2019" name="Genome Biol. Evol.">
        <title>Insights into the evolution of the New World diploid cottons (Gossypium, subgenus Houzingenia) based on genome sequencing.</title>
        <authorList>
            <person name="Grover C.E."/>
            <person name="Arick M.A. 2nd"/>
            <person name="Thrash A."/>
            <person name="Conover J.L."/>
            <person name="Sanders W.S."/>
            <person name="Peterson D.G."/>
            <person name="Frelichowski J.E."/>
            <person name="Scheffler J.A."/>
            <person name="Scheffler B.E."/>
            <person name="Wendel J.F."/>
        </authorList>
    </citation>
    <scope>NUCLEOTIDE SEQUENCE [LARGE SCALE GENOMIC DNA]</scope>
    <source>
        <strain evidence="1">4</strain>
        <tissue evidence="1">Leaf</tissue>
    </source>
</reference>
<comment type="caution">
    <text evidence="1">The sequence shown here is derived from an EMBL/GenBank/DDBJ whole genome shotgun (WGS) entry which is preliminary data.</text>
</comment>
<evidence type="ECO:0000313" key="1">
    <source>
        <dbReference type="EMBL" id="MBA0705260.1"/>
    </source>
</evidence>
<gene>
    <name evidence="1" type="ORF">Golax_017464</name>
</gene>
<sequence length="57" mass="6868">MFLSHFFEQTNQNLGVVLILRRNLQYLKMDQPKISQLKHLHFESLLLPQRTLGRNVY</sequence>
<protein>
    <submittedName>
        <fullName evidence="1">Uncharacterized protein</fullName>
    </submittedName>
</protein>
<dbReference type="EMBL" id="JABEZV010000002">
    <property type="protein sequence ID" value="MBA0705260.1"/>
    <property type="molecule type" value="Genomic_DNA"/>
</dbReference>
<proteinExistence type="predicted"/>
<dbReference type="AlphaFoldDB" id="A0A7J8Z0Y8"/>
<name>A0A7J8Z0Y8_9ROSI</name>
<evidence type="ECO:0000313" key="2">
    <source>
        <dbReference type="Proteomes" id="UP000593574"/>
    </source>
</evidence>
<accession>A0A7J8Z0Y8</accession>
<dbReference type="Proteomes" id="UP000593574">
    <property type="component" value="Unassembled WGS sequence"/>
</dbReference>
<organism evidence="1 2">
    <name type="scientific">Gossypium laxum</name>
    <dbReference type="NCBI Taxonomy" id="34288"/>
    <lineage>
        <taxon>Eukaryota</taxon>
        <taxon>Viridiplantae</taxon>
        <taxon>Streptophyta</taxon>
        <taxon>Embryophyta</taxon>
        <taxon>Tracheophyta</taxon>
        <taxon>Spermatophyta</taxon>
        <taxon>Magnoliopsida</taxon>
        <taxon>eudicotyledons</taxon>
        <taxon>Gunneridae</taxon>
        <taxon>Pentapetalae</taxon>
        <taxon>rosids</taxon>
        <taxon>malvids</taxon>
        <taxon>Malvales</taxon>
        <taxon>Malvaceae</taxon>
        <taxon>Malvoideae</taxon>
        <taxon>Gossypium</taxon>
    </lineage>
</organism>